<keyword evidence="4 9" id="KW-1003">Cell membrane</keyword>
<evidence type="ECO:0000313" key="11">
    <source>
        <dbReference type="Proteomes" id="UP000603865"/>
    </source>
</evidence>
<evidence type="ECO:0000256" key="9">
    <source>
        <dbReference type="HAMAP-Rule" id="MF_00024"/>
    </source>
</evidence>
<evidence type="ECO:0000256" key="4">
    <source>
        <dbReference type="ARBA" id="ARBA00022475"/>
    </source>
</evidence>
<dbReference type="HAMAP" id="MF_00024">
    <property type="entry name" value="CobD_CbiB"/>
    <property type="match status" value="1"/>
</dbReference>
<keyword evidence="11" id="KW-1185">Reference proteome</keyword>
<evidence type="ECO:0000256" key="1">
    <source>
        <dbReference type="ARBA" id="ARBA00004651"/>
    </source>
</evidence>
<dbReference type="AlphaFoldDB" id="A0A918F3S0"/>
<dbReference type="Proteomes" id="UP000603865">
    <property type="component" value="Unassembled WGS sequence"/>
</dbReference>
<reference evidence="10" key="1">
    <citation type="journal article" date="2014" name="Int. J. Syst. Evol. Microbiol.">
        <title>Complete genome sequence of Corynebacterium casei LMG S-19264T (=DSM 44701T), isolated from a smear-ripened cheese.</title>
        <authorList>
            <consortium name="US DOE Joint Genome Institute (JGI-PGF)"/>
            <person name="Walter F."/>
            <person name="Albersmeier A."/>
            <person name="Kalinowski J."/>
            <person name="Ruckert C."/>
        </authorList>
    </citation>
    <scope>NUCLEOTIDE SEQUENCE</scope>
    <source>
        <strain evidence="10">JCM 31311</strain>
    </source>
</reference>
<dbReference type="GO" id="GO:0048472">
    <property type="term" value="F:threonine-phosphate decarboxylase activity"/>
    <property type="evidence" value="ECO:0007669"/>
    <property type="project" value="InterPro"/>
</dbReference>
<reference evidence="10" key="2">
    <citation type="submission" date="2020-09" db="EMBL/GenBank/DDBJ databases">
        <authorList>
            <person name="Sun Q."/>
            <person name="Ohkuma M."/>
        </authorList>
    </citation>
    <scope>NUCLEOTIDE SEQUENCE</scope>
    <source>
        <strain evidence="10">JCM 31311</strain>
    </source>
</reference>
<evidence type="ECO:0000256" key="5">
    <source>
        <dbReference type="ARBA" id="ARBA00022573"/>
    </source>
</evidence>
<organism evidence="10 11">
    <name type="scientific">Deinococcus ruber</name>
    <dbReference type="NCBI Taxonomy" id="1848197"/>
    <lineage>
        <taxon>Bacteria</taxon>
        <taxon>Thermotogati</taxon>
        <taxon>Deinococcota</taxon>
        <taxon>Deinococci</taxon>
        <taxon>Deinococcales</taxon>
        <taxon>Deinococcaceae</taxon>
        <taxon>Deinococcus</taxon>
    </lineage>
</organism>
<comment type="similarity">
    <text evidence="3 9">Belongs to the CobD/CbiB family.</text>
</comment>
<evidence type="ECO:0000256" key="8">
    <source>
        <dbReference type="ARBA" id="ARBA00023136"/>
    </source>
</evidence>
<dbReference type="EMBL" id="BMQL01000003">
    <property type="protein sequence ID" value="GGQ98459.1"/>
    <property type="molecule type" value="Genomic_DNA"/>
</dbReference>
<evidence type="ECO:0000256" key="6">
    <source>
        <dbReference type="ARBA" id="ARBA00022692"/>
    </source>
</evidence>
<comment type="caution">
    <text evidence="10">The sequence shown here is derived from an EMBL/GenBank/DDBJ whole genome shotgun (WGS) entry which is preliminary data.</text>
</comment>
<dbReference type="PANTHER" id="PTHR34308:SF1">
    <property type="entry name" value="COBALAMIN BIOSYNTHESIS PROTEIN CBIB"/>
    <property type="match status" value="1"/>
</dbReference>
<dbReference type="GO" id="GO:0009236">
    <property type="term" value="P:cobalamin biosynthetic process"/>
    <property type="evidence" value="ECO:0007669"/>
    <property type="project" value="UniProtKB-UniRule"/>
</dbReference>
<comment type="pathway">
    <text evidence="2 9">Cofactor biosynthesis; adenosylcobalamin biosynthesis.</text>
</comment>
<evidence type="ECO:0000256" key="7">
    <source>
        <dbReference type="ARBA" id="ARBA00022989"/>
    </source>
</evidence>
<dbReference type="NCBIfam" id="TIGR00380">
    <property type="entry name" value="cobal_cbiB"/>
    <property type="match status" value="1"/>
</dbReference>
<dbReference type="Pfam" id="PF03186">
    <property type="entry name" value="CobD_Cbib"/>
    <property type="match status" value="1"/>
</dbReference>
<protein>
    <recommendedName>
        <fullName evidence="9">Cobalamin biosynthesis protein CobD</fullName>
    </recommendedName>
</protein>
<dbReference type="PANTHER" id="PTHR34308">
    <property type="entry name" value="COBALAMIN BIOSYNTHESIS PROTEIN CBIB"/>
    <property type="match status" value="1"/>
</dbReference>
<comment type="function">
    <text evidence="9">Converts cobyric acid to cobinamide by the addition of aminopropanol on the F carboxylic group.</text>
</comment>
<proteinExistence type="inferred from homology"/>
<comment type="subcellular location">
    <subcellularLocation>
        <location evidence="1 9">Cell membrane</location>
        <topology evidence="1 9">Multi-pass membrane protein</topology>
    </subcellularLocation>
</comment>
<keyword evidence="6 9" id="KW-0812">Transmembrane</keyword>
<evidence type="ECO:0000256" key="3">
    <source>
        <dbReference type="ARBA" id="ARBA00006263"/>
    </source>
</evidence>
<accession>A0A918F3S0</accession>
<evidence type="ECO:0000256" key="2">
    <source>
        <dbReference type="ARBA" id="ARBA00004953"/>
    </source>
</evidence>
<evidence type="ECO:0000313" key="10">
    <source>
        <dbReference type="EMBL" id="GGQ98459.1"/>
    </source>
</evidence>
<keyword evidence="5 9" id="KW-0169">Cobalamin biosynthesis</keyword>
<name>A0A918F3S0_9DEIO</name>
<gene>
    <name evidence="9 10" type="primary">cobD</name>
    <name evidence="10" type="ORF">GCM10008957_08520</name>
</gene>
<dbReference type="GO" id="GO:0015420">
    <property type="term" value="F:ABC-type vitamin B12 transporter activity"/>
    <property type="evidence" value="ECO:0007669"/>
    <property type="project" value="UniProtKB-UniRule"/>
</dbReference>
<keyword evidence="7 9" id="KW-1133">Transmembrane helix</keyword>
<dbReference type="InterPro" id="IPR004485">
    <property type="entry name" value="Cobalamin_biosynth_CobD/CbiB"/>
</dbReference>
<keyword evidence="8 9" id="KW-0472">Membrane</keyword>
<sequence length="298" mass="31751">MKRRVMVLALLLDALGEPPPPLHPVVWMGNFLKWARRQWQAEQPGSRRLEGAAWWSVGALAAGGAGLSAARLPWLAQGVLLKPLLARRALFGAAGEVARALTAENLPEARRLLAWHLVSRDTAELSASEVAAAVIESVSENLSDSVIAPLLAYRWGGLGAAALYRYANTADAMWGYRTPDLEDAGRCAARADDALNLLPSRLTAGCAALAAGLPGFAGRAAWNIWRSDARSTSSPNAGQPMSVFAGALGVRLEKRGNYVLNAAGRAPDVQDVWRALRLARWTLALALGLLLAGRSRLA</sequence>
<dbReference type="RefSeq" id="WP_189088271.1">
    <property type="nucleotide sequence ID" value="NZ_BMQL01000003.1"/>
</dbReference>
<dbReference type="GO" id="GO:0005886">
    <property type="term" value="C:plasma membrane"/>
    <property type="evidence" value="ECO:0007669"/>
    <property type="project" value="UniProtKB-SubCell"/>
</dbReference>